<comment type="subcellular location">
    <subcellularLocation>
        <location evidence="1">Nucleus</location>
    </subcellularLocation>
</comment>
<dbReference type="InterPro" id="IPR007219">
    <property type="entry name" value="XnlR_reg_dom"/>
</dbReference>
<keyword evidence="4" id="KW-0804">Transcription</keyword>
<dbReference type="GeneID" id="54296174"/>
<evidence type="ECO:0000313" key="7">
    <source>
        <dbReference type="EMBL" id="KAF2145307.1"/>
    </source>
</evidence>
<dbReference type="AlphaFoldDB" id="A0A6A6BR67"/>
<sequence>MQSRRKPVCDACRARKKRCDGARPRCESCEKWDQPCHYSDNSWRRTERVHGPWAAPSARRISTATITAFSPPQPSTTADFWSPSSHPLSTPDPANDWLNDVLSFPASTDYWSSTDVISWPNSLHGESQSAEPTCLPSIPRIIELVDLFFSHFHVFVPCLHEKSFRETIYNFQNLPGDPSAVLVYTVLAIAASMHSDPSTKACQDDWFSKAKELYKRSKKIHPKSTQLVQAAACIMFQAMVSGDTQGLWWTMGDAWKRACSIGFNRIDVANPPSLTAPARETEECRRAIWTIFIVDRGTNFPCGVPHAIDDRQFLVNLPIHNDLFRGTGILTSESAQSVPFTRSLNSLITSKYDLDKPVPMIHHLIKAYIIMGRIAEHSFSLHPASEADLIDQEFNDLDAILVRFRLSLPLTATDLSCTSPLDYKTVVWFTAILHGSTILLHYRAASSVCTGRYCGSSNGSSSESFLPARSSWRLCVAAARDIIQLIKDASRIATNTLVNPHLSAILCLCSRVLLIQWHYTTDRSFRNDIDLVLLVFERMSEVFPVLGRKFCDRIRNDLHLSCKDVQTMYESGSKELLEQCSAWRLV</sequence>
<evidence type="ECO:0000259" key="6">
    <source>
        <dbReference type="PROSITE" id="PS50048"/>
    </source>
</evidence>
<dbReference type="SMART" id="SM00066">
    <property type="entry name" value="GAL4"/>
    <property type="match status" value="1"/>
</dbReference>
<dbReference type="PANTHER" id="PTHR47338:SF10">
    <property type="entry name" value="TRANSCRIPTION FACTOR DOMAIN-CONTAINING PROTEIN-RELATED"/>
    <property type="match status" value="1"/>
</dbReference>
<evidence type="ECO:0000256" key="3">
    <source>
        <dbReference type="ARBA" id="ARBA00023015"/>
    </source>
</evidence>
<evidence type="ECO:0000256" key="1">
    <source>
        <dbReference type="ARBA" id="ARBA00004123"/>
    </source>
</evidence>
<name>A0A6A6BR67_9PEZI</name>
<gene>
    <name evidence="7" type="ORF">K452DRAFT_264207</name>
</gene>
<dbReference type="PROSITE" id="PS50048">
    <property type="entry name" value="ZN2_CY6_FUNGAL_2"/>
    <property type="match status" value="1"/>
</dbReference>
<accession>A0A6A6BR67</accession>
<evidence type="ECO:0000313" key="8">
    <source>
        <dbReference type="Proteomes" id="UP000799438"/>
    </source>
</evidence>
<evidence type="ECO:0000256" key="4">
    <source>
        <dbReference type="ARBA" id="ARBA00023163"/>
    </source>
</evidence>
<dbReference type="Proteomes" id="UP000799438">
    <property type="component" value="Unassembled WGS sequence"/>
</dbReference>
<dbReference type="OrthoDB" id="2943660at2759"/>
<keyword evidence="3" id="KW-0805">Transcription regulation</keyword>
<dbReference type="GO" id="GO:0005634">
    <property type="term" value="C:nucleus"/>
    <property type="evidence" value="ECO:0007669"/>
    <property type="project" value="UniProtKB-SubCell"/>
</dbReference>
<dbReference type="InterPro" id="IPR036864">
    <property type="entry name" value="Zn2-C6_fun-type_DNA-bd_sf"/>
</dbReference>
<dbReference type="CDD" id="cd00067">
    <property type="entry name" value="GAL4"/>
    <property type="match status" value="1"/>
</dbReference>
<dbReference type="InterPro" id="IPR050815">
    <property type="entry name" value="TF_fung"/>
</dbReference>
<dbReference type="GO" id="GO:0000981">
    <property type="term" value="F:DNA-binding transcription factor activity, RNA polymerase II-specific"/>
    <property type="evidence" value="ECO:0007669"/>
    <property type="project" value="InterPro"/>
</dbReference>
<reference evidence="7" key="1">
    <citation type="journal article" date="2020" name="Stud. Mycol.">
        <title>101 Dothideomycetes genomes: a test case for predicting lifestyles and emergence of pathogens.</title>
        <authorList>
            <person name="Haridas S."/>
            <person name="Albert R."/>
            <person name="Binder M."/>
            <person name="Bloem J."/>
            <person name="Labutti K."/>
            <person name="Salamov A."/>
            <person name="Andreopoulos B."/>
            <person name="Baker S."/>
            <person name="Barry K."/>
            <person name="Bills G."/>
            <person name="Bluhm B."/>
            <person name="Cannon C."/>
            <person name="Castanera R."/>
            <person name="Culley D."/>
            <person name="Daum C."/>
            <person name="Ezra D."/>
            <person name="Gonzalez J."/>
            <person name="Henrissat B."/>
            <person name="Kuo A."/>
            <person name="Liang C."/>
            <person name="Lipzen A."/>
            <person name="Lutzoni F."/>
            <person name="Magnuson J."/>
            <person name="Mondo S."/>
            <person name="Nolan M."/>
            <person name="Ohm R."/>
            <person name="Pangilinan J."/>
            <person name="Park H.-J."/>
            <person name="Ramirez L."/>
            <person name="Alfaro M."/>
            <person name="Sun H."/>
            <person name="Tritt A."/>
            <person name="Yoshinaga Y."/>
            <person name="Zwiers L.-H."/>
            <person name="Turgeon B."/>
            <person name="Goodwin S."/>
            <person name="Spatafora J."/>
            <person name="Crous P."/>
            <person name="Grigoriev I."/>
        </authorList>
    </citation>
    <scope>NUCLEOTIDE SEQUENCE</scope>
    <source>
        <strain evidence="7">CBS 121167</strain>
    </source>
</reference>
<dbReference type="GO" id="GO:0006351">
    <property type="term" value="P:DNA-templated transcription"/>
    <property type="evidence" value="ECO:0007669"/>
    <property type="project" value="InterPro"/>
</dbReference>
<dbReference type="SUPFAM" id="SSF57701">
    <property type="entry name" value="Zn2/Cys6 DNA-binding domain"/>
    <property type="match status" value="1"/>
</dbReference>
<dbReference type="RefSeq" id="XP_033401019.1">
    <property type="nucleotide sequence ID" value="XM_033538678.1"/>
</dbReference>
<dbReference type="GO" id="GO:0003677">
    <property type="term" value="F:DNA binding"/>
    <property type="evidence" value="ECO:0007669"/>
    <property type="project" value="InterPro"/>
</dbReference>
<dbReference type="SMART" id="SM00906">
    <property type="entry name" value="Fungal_trans"/>
    <property type="match status" value="1"/>
</dbReference>
<dbReference type="InterPro" id="IPR001138">
    <property type="entry name" value="Zn2Cys6_DnaBD"/>
</dbReference>
<dbReference type="Pfam" id="PF00172">
    <property type="entry name" value="Zn_clus"/>
    <property type="match status" value="1"/>
</dbReference>
<keyword evidence="2" id="KW-0479">Metal-binding</keyword>
<dbReference type="CDD" id="cd12148">
    <property type="entry name" value="fungal_TF_MHR"/>
    <property type="match status" value="1"/>
</dbReference>
<evidence type="ECO:0000256" key="2">
    <source>
        <dbReference type="ARBA" id="ARBA00022723"/>
    </source>
</evidence>
<proteinExistence type="predicted"/>
<evidence type="ECO:0000256" key="5">
    <source>
        <dbReference type="ARBA" id="ARBA00023242"/>
    </source>
</evidence>
<dbReference type="EMBL" id="ML995477">
    <property type="protein sequence ID" value="KAF2145307.1"/>
    <property type="molecule type" value="Genomic_DNA"/>
</dbReference>
<keyword evidence="8" id="KW-1185">Reference proteome</keyword>
<feature type="domain" description="Zn(2)-C6 fungal-type" evidence="6">
    <location>
        <begin position="8"/>
        <end position="38"/>
    </location>
</feature>
<organism evidence="7 8">
    <name type="scientific">Aplosporella prunicola CBS 121167</name>
    <dbReference type="NCBI Taxonomy" id="1176127"/>
    <lineage>
        <taxon>Eukaryota</taxon>
        <taxon>Fungi</taxon>
        <taxon>Dikarya</taxon>
        <taxon>Ascomycota</taxon>
        <taxon>Pezizomycotina</taxon>
        <taxon>Dothideomycetes</taxon>
        <taxon>Dothideomycetes incertae sedis</taxon>
        <taxon>Botryosphaeriales</taxon>
        <taxon>Aplosporellaceae</taxon>
        <taxon>Aplosporella</taxon>
    </lineage>
</organism>
<dbReference type="PANTHER" id="PTHR47338">
    <property type="entry name" value="ZN(II)2CYS6 TRANSCRIPTION FACTOR (EUROFUNG)-RELATED"/>
    <property type="match status" value="1"/>
</dbReference>
<protein>
    <recommendedName>
        <fullName evidence="6">Zn(2)-C6 fungal-type domain-containing protein</fullName>
    </recommendedName>
</protein>
<dbReference type="Gene3D" id="4.10.240.10">
    <property type="entry name" value="Zn(2)-C6 fungal-type DNA-binding domain"/>
    <property type="match status" value="1"/>
</dbReference>
<dbReference type="GO" id="GO:0008270">
    <property type="term" value="F:zinc ion binding"/>
    <property type="evidence" value="ECO:0007669"/>
    <property type="project" value="InterPro"/>
</dbReference>
<dbReference type="Pfam" id="PF04082">
    <property type="entry name" value="Fungal_trans"/>
    <property type="match status" value="1"/>
</dbReference>
<keyword evidence="5" id="KW-0539">Nucleus</keyword>
<dbReference type="PROSITE" id="PS00463">
    <property type="entry name" value="ZN2_CY6_FUNGAL_1"/>
    <property type="match status" value="1"/>
</dbReference>